<name>A0ABS6FJZ3_9FIRM</name>
<comment type="caution">
    <text evidence="2">The sequence shown here is derived from an EMBL/GenBank/DDBJ whole genome shotgun (WGS) entry which is preliminary data.</text>
</comment>
<gene>
    <name evidence="2" type="ORF">KQI68_07005</name>
</gene>
<sequence>MTTDSFINDLILNSLKALSLVSGVIHLIGIAVDMIYPTGNVLTTAFMVICAIISFTFYFYLSSRLTMYVVSGDLDE</sequence>
<feature type="transmembrane region" description="Helical" evidence="1">
    <location>
        <begin position="42"/>
        <end position="61"/>
    </location>
</feature>
<evidence type="ECO:0000313" key="3">
    <source>
        <dbReference type="Proteomes" id="UP000783742"/>
    </source>
</evidence>
<feature type="transmembrane region" description="Helical" evidence="1">
    <location>
        <begin position="17"/>
        <end position="36"/>
    </location>
</feature>
<proteinExistence type="predicted"/>
<dbReference type="RefSeq" id="WP_216549422.1">
    <property type="nucleotide sequence ID" value="NZ_JAHLQO010000004.1"/>
</dbReference>
<protein>
    <submittedName>
        <fullName evidence="2">Uncharacterized protein</fullName>
    </submittedName>
</protein>
<dbReference type="EMBL" id="JAHLQO010000004">
    <property type="protein sequence ID" value="MBU5669586.1"/>
    <property type="molecule type" value="Genomic_DNA"/>
</dbReference>
<accession>A0ABS6FJZ3</accession>
<keyword evidence="1" id="KW-1133">Transmembrane helix</keyword>
<evidence type="ECO:0000313" key="2">
    <source>
        <dbReference type="EMBL" id="MBU5669586.1"/>
    </source>
</evidence>
<keyword evidence="1" id="KW-0812">Transmembrane</keyword>
<keyword evidence="1" id="KW-0472">Membrane</keyword>
<keyword evidence="3" id="KW-1185">Reference proteome</keyword>
<organism evidence="2 3">
    <name type="scientific">Peptoniphilus ovalis</name>
    <dbReference type="NCBI Taxonomy" id="2841503"/>
    <lineage>
        <taxon>Bacteria</taxon>
        <taxon>Bacillati</taxon>
        <taxon>Bacillota</taxon>
        <taxon>Tissierellia</taxon>
        <taxon>Tissierellales</taxon>
        <taxon>Peptoniphilaceae</taxon>
        <taxon>Peptoniphilus</taxon>
    </lineage>
</organism>
<evidence type="ECO:0000256" key="1">
    <source>
        <dbReference type="SAM" id="Phobius"/>
    </source>
</evidence>
<dbReference type="Proteomes" id="UP000783742">
    <property type="component" value="Unassembled WGS sequence"/>
</dbReference>
<reference evidence="2 3" key="1">
    <citation type="submission" date="2021-06" db="EMBL/GenBank/DDBJ databases">
        <authorList>
            <person name="Sun Q."/>
            <person name="Li D."/>
        </authorList>
    </citation>
    <scope>NUCLEOTIDE SEQUENCE [LARGE SCALE GENOMIC DNA]</scope>
    <source>
        <strain evidence="2 3">MSJ-1</strain>
    </source>
</reference>